<evidence type="ECO:0000259" key="2">
    <source>
        <dbReference type="Pfam" id="PF21388"/>
    </source>
</evidence>
<name>A0A3Q3BQ66_KRYMA</name>
<dbReference type="SUPFAM" id="SSF143503">
    <property type="entry name" value="PUG domain-like"/>
    <property type="match status" value="1"/>
</dbReference>
<dbReference type="GO" id="GO:0005737">
    <property type="term" value="C:cytoplasm"/>
    <property type="evidence" value="ECO:0007669"/>
    <property type="project" value="TreeGrafter"/>
</dbReference>
<feature type="domain" description="Spermatogenesis-associated protein 2 PUB-like" evidence="2">
    <location>
        <begin position="65"/>
        <end position="202"/>
    </location>
</feature>
<protein>
    <submittedName>
        <fullName evidence="3">Spermatogenesis associated 2 like</fullName>
    </submittedName>
</protein>
<evidence type="ECO:0000313" key="3">
    <source>
        <dbReference type="Ensembl" id="ENSKMAP00000028454.1"/>
    </source>
</evidence>
<dbReference type="PANTHER" id="PTHR15326:SF7">
    <property type="entry name" value="SPERMATOGENESIS-ASSOCIATED PROTEIN 2-LIKE PROTEIN"/>
    <property type="match status" value="1"/>
</dbReference>
<reference evidence="3" key="1">
    <citation type="submission" date="2025-08" db="UniProtKB">
        <authorList>
            <consortium name="Ensembl"/>
        </authorList>
    </citation>
    <scope>IDENTIFICATION</scope>
</reference>
<keyword evidence="4" id="KW-1185">Reference proteome</keyword>
<organism evidence="3 4">
    <name type="scientific">Kryptolebias marmoratus</name>
    <name type="common">Mangrove killifish</name>
    <name type="synonym">Rivulus marmoratus</name>
    <dbReference type="NCBI Taxonomy" id="37003"/>
    <lineage>
        <taxon>Eukaryota</taxon>
        <taxon>Metazoa</taxon>
        <taxon>Chordata</taxon>
        <taxon>Craniata</taxon>
        <taxon>Vertebrata</taxon>
        <taxon>Euteleostomi</taxon>
        <taxon>Actinopterygii</taxon>
        <taxon>Neopterygii</taxon>
        <taxon>Teleostei</taxon>
        <taxon>Neoteleostei</taxon>
        <taxon>Acanthomorphata</taxon>
        <taxon>Ovalentaria</taxon>
        <taxon>Atherinomorphae</taxon>
        <taxon>Cyprinodontiformes</taxon>
        <taxon>Rivulidae</taxon>
        <taxon>Kryptolebias</taxon>
    </lineage>
</organism>
<evidence type="ECO:0000313" key="4">
    <source>
        <dbReference type="Proteomes" id="UP000264800"/>
    </source>
</evidence>
<sequence length="392" mass="44187">MLDSLRPGLALQRARELVRMYDHILEQQIVGRGCSLACRDETLWKQVEDRLKDTDALEMHCLGVNALREMEEARGGLRGLAKTFEVLEQAALNLYLGPWREEYRVIKMYSGTFTHFITPVLSMPQIEKLFGLLGYQPSPFRPEQLCLQPPKVSPSSLEDLLRLSCAFFVARCECHLLLSALGNHVGDAQWELNMVRERQRGNSLQVRLCINGLHPVLKHCFDCDTLHEVTCTILGDCTMKGHKVQFADNLPEKMREAHETSPPSGIFRESATNNPTSINAAMSSSDVGDDTKPANLHPISYHACCDLRVAKQDPRILCHKCLVFHSHLCVEGKLCRVSHEISELGMCSCGKVCARKPLVLCRYCGREYCSACWYRQPVTCICGQTFDQESSV</sequence>
<dbReference type="PANTHER" id="PTHR15326">
    <property type="entry name" value="SPERMATOGENESIS-ASSOCIATED PROTEIN 2/TAMOZHENNIC"/>
    <property type="match status" value="1"/>
</dbReference>
<reference evidence="3" key="2">
    <citation type="submission" date="2025-09" db="UniProtKB">
        <authorList>
            <consortium name="Ensembl"/>
        </authorList>
    </citation>
    <scope>IDENTIFICATION</scope>
</reference>
<accession>A0A3Q3BQ66</accession>
<evidence type="ECO:0000256" key="1">
    <source>
        <dbReference type="ARBA" id="ARBA00038142"/>
    </source>
</evidence>
<dbReference type="Proteomes" id="UP000264800">
    <property type="component" value="Unplaced"/>
</dbReference>
<dbReference type="OMA" id="CWYRNPV"/>
<dbReference type="Ensembl" id="ENSKMAT00000028812.1">
    <property type="protein sequence ID" value="ENSKMAP00000028454.1"/>
    <property type="gene ID" value="ENSKMAG00000021092.1"/>
</dbReference>
<dbReference type="InterPro" id="IPR036339">
    <property type="entry name" value="PUB-like_dom_sf"/>
</dbReference>
<dbReference type="Gene3D" id="1.20.58.2190">
    <property type="match status" value="1"/>
</dbReference>
<dbReference type="GeneTree" id="ENSGT00530000063956"/>
<dbReference type="AlphaFoldDB" id="A0A3Q3BQ66"/>
<comment type="similarity">
    <text evidence="1">Belongs to the SPATA2 family.</text>
</comment>
<proteinExistence type="inferred from homology"/>
<dbReference type="InterPro" id="IPR048839">
    <property type="entry name" value="SPATA2_PUB-like"/>
</dbReference>
<dbReference type="Pfam" id="PF21388">
    <property type="entry name" value="SPATA2_PUB-like"/>
    <property type="match status" value="1"/>
</dbReference>